<dbReference type="InterPro" id="IPR029063">
    <property type="entry name" value="SAM-dependent_MTases_sf"/>
</dbReference>
<dbReference type="Gene3D" id="1.10.10.10">
    <property type="entry name" value="Winged helix-like DNA-binding domain superfamily/Winged helix DNA-binding domain"/>
    <property type="match status" value="1"/>
</dbReference>
<dbReference type="SUPFAM" id="SSF53335">
    <property type="entry name" value="S-adenosyl-L-methionine-dependent methyltransferases"/>
    <property type="match status" value="1"/>
</dbReference>
<keyword evidence="3" id="KW-1185">Reference proteome</keyword>
<dbReference type="InterPro" id="IPR036388">
    <property type="entry name" value="WH-like_DNA-bd_sf"/>
</dbReference>
<comment type="caution">
    <text evidence="2">The sequence shown here is derived from an EMBL/GenBank/DDBJ whole genome shotgun (WGS) entry which is preliminary data.</text>
</comment>
<sequence length="207" mass="24166">MSDNSFFKPTLLYKEFMILDLIEKDRHITQREIAKAIGVAVSMVNSYIDQYEKDGLIKRKKHSTKTVEYFVTKKGMERRKLLNIWYLKSSNNIYIQAKDNIISFLNQIIDKGFKKIILYGAGEVAEIMLQVMNDDNQIPLEVVAVIDDNKDRIGEKLVNIPIITLNELSKYNHDGIMISSYKHHETIHNNLIKIDYPQSKIIHFFDN</sequence>
<reference evidence="2" key="1">
    <citation type="submission" date="2023-05" db="EMBL/GenBank/DDBJ databases">
        <title>Mariniplasma microaerophilum sp. nov., a novel anaerobic mollicute isolated from terrestrial mud volcano, Taman Peninsula, Russia.</title>
        <authorList>
            <person name="Khomyakova M.A."/>
            <person name="Merkel A.Y."/>
            <person name="Slobodkin A.I."/>
        </authorList>
    </citation>
    <scope>NUCLEOTIDE SEQUENCE</scope>
    <source>
        <strain evidence="2">M4Ah</strain>
    </source>
</reference>
<dbReference type="RefSeq" id="WP_282838789.1">
    <property type="nucleotide sequence ID" value="NZ_JASCXW010000004.1"/>
</dbReference>
<dbReference type="Pfam" id="PF13412">
    <property type="entry name" value="HTH_24"/>
    <property type="match status" value="1"/>
</dbReference>
<accession>A0AAW6U8T9</accession>
<evidence type="ECO:0000259" key="1">
    <source>
        <dbReference type="Pfam" id="PF08484"/>
    </source>
</evidence>
<feature type="domain" description="C-methyltransferase" evidence="1">
    <location>
        <begin position="82"/>
        <end position="201"/>
    </location>
</feature>
<dbReference type="Gene3D" id="3.40.50.720">
    <property type="entry name" value="NAD(P)-binding Rossmann-like Domain"/>
    <property type="match status" value="1"/>
</dbReference>
<proteinExistence type="predicted"/>
<dbReference type="EMBL" id="JASCXW010000004">
    <property type="protein sequence ID" value="MDI6452374.1"/>
    <property type="molecule type" value="Genomic_DNA"/>
</dbReference>
<protein>
    <submittedName>
        <fullName evidence="2">Winged helix-turn-helix transcriptional regulator</fullName>
    </submittedName>
</protein>
<dbReference type="Proteomes" id="UP001431532">
    <property type="component" value="Unassembled WGS sequence"/>
</dbReference>
<gene>
    <name evidence="2" type="ORF">QJ521_02250</name>
</gene>
<organism evidence="2 3">
    <name type="scientific">Peloplasma aerotolerans</name>
    <dbReference type="NCBI Taxonomy" id="3044389"/>
    <lineage>
        <taxon>Bacteria</taxon>
        <taxon>Bacillati</taxon>
        <taxon>Mycoplasmatota</taxon>
        <taxon>Mollicutes</taxon>
        <taxon>Acholeplasmatales</taxon>
        <taxon>Acholeplasmataceae</taxon>
        <taxon>Peloplasma</taxon>
    </lineage>
</organism>
<dbReference type="Pfam" id="PF08484">
    <property type="entry name" value="Methyltransf_14"/>
    <property type="match status" value="1"/>
</dbReference>
<evidence type="ECO:0000313" key="2">
    <source>
        <dbReference type="EMBL" id="MDI6452374.1"/>
    </source>
</evidence>
<name>A0AAW6U8T9_9MOLU</name>
<evidence type="ECO:0000313" key="3">
    <source>
        <dbReference type="Proteomes" id="UP001431532"/>
    </source>
</evidence>
<dbReference type="InterPro" id="IPR036390">
    <property type="entry name" value="WH_DNA-bd_sf"/>
</dbReference>
<dbReference type="AlphaFoldDB" id="A0AAW6U8T9"/>
<dbReference type="SUPFAM" id="SSF46785">
    <property type="entry name" value="Winged helix' DNA-binding domain"/>
    <property type="match status" value="1"/>
</dbReference>
<dbReference type="InterPro" id="IPR013691">
    <property type="entry name" value="MeTrfase_14"/>
</dbReference>